<reference evidence="2" key="1">
    <citation type="journal article" date="2021" name="Sci. Adv.">
        <title>The American lobster genome reveals insights on longevity, neural, and immune adaptations.</title>
        <authorList>
            <person name="Polinski J.M."/>
            <person name="Zimin A.V."/>
            <person name="Clark K.F."/>
            <person name="Kohn A.B."/>
            <person name="Sadowski N."/>
            <person name="Timp W."/>
            <person name="Ptitsyn A."/>
            <person name="Khanna P."/>
            <person name="Romanova D.Y."/>
            <person name="Williams P."/>
            <person name="Greenwood S.J."/>
            <person name="Moroz L.L."/>
            <person name="Walt D.R."/>
            <person name="Bodnar A.G."/>
        </authorList>
    </citation>
    <scope>NUCLEOTIDE SEQUENCE</scope>
    <source>
        <strain evidence="2">GMGI-L3</strain>
    </source>
</reference>
<keyword evidence="3" id="KW-1185">Reference proteome</keyword>
<sequence length="112" mass="13206">MATFDVEEFVENPSVEMLKDSVLRKDDWINLTDTYEIEYQHSQRKSEIQNAVLTKLVNEEVLPKGALTLRAFDPREAGEIRKLELEHGRLEREKDELHELALKEREERVKKA</sequence>
<dbReference type="AlphaFoldDB" id="A0A8J5MQX7"/>
<protein>
    <submittedName>
        <fullName evidence="2">Uncharacterized protein</fullName>
    </submittedName>
</protein>
<evidence type="ECO:0000313" key="3">
    <source>
        <dbReference type="Proteomes" id="UP000747542"/>
    </source>
</evidence>
<dbReference type="EMBL" id="JAHLQT010031306">
    <property type="protein sequence ID" value="KAG7160444.1"/>
    <property type="molecule type" value="Genomic_DNA"/>
</dbReference>
<gene>
    <name evidence="2" type="ORF">Hamer_G001696</name>
</gene>
<evidence type="ECO:0000313" key="2">
    <source>
        <dbReference type="EMBL" id="KAG7160444.1"/>
    </source>
</evidence>
<dbReference type="Proteomes" id="UP000747542">
    <property type="component" value="Unassembled WGS sequence"/>
</dbReference>
<keyword evidence="1" id="KW-0175">Coiled coil</keyword>
<accession>A0A8J5MQX7</accession>
<proteinExistence type="predicted"/>
<organism evidence="2 3">
    <name type="scientific">Homarus americanus</name>
    <name type="common">American lobster</name>
    <dbReference type="NCBI Taxonomy" id="6706"/>
    <lineage>
        <taxon>Eukaryota</taxon>
        <taxon>Metazoa</taxon>
        <taxon>Ecdysozoa</taxon>
        <taxon>Arthropoda</taxon>
        <taxon>Crustacea</taxon>
        <taxon>Multicrustacea</taxon>
        <taxon>Malacostraca</taxon>
        <taxon>Eumalacostraca</taxon>
        <taxon>Eucarida</taxon>
        <taxon>Decapoda</taxon>
        <taxon>Pleocyemata</taxon>
        <taxon>Astacidea</taxon>
        <taxon>Nephropoidea</taxon>
        <taxon>Nephropidae</taxon>
        <taxon>Homarus</taxon>
    </lineage>
</organism>
<comment type="caution">
    <text evidence="2">The sequence shown here is derived from an EMBL/GenBank/DDBJ whole genome shotgun (WGS) entry which is preliminary data.</text>
</comment>
<name>A0A8J5MQX7_HOMAM</name>
<evidence type="ECO:0000256" key="1">
    <source>
        <dbReference type="SAM" id="Coils"/>
    </source>
</evidence>
<feature type="coiled-coil region" evidence="1">
    <location>
        <begin position="80"/>
        <end position="107"/>
    </location>
</feature>